<organism evidence="2 3">
    <name type="scientific">Larinioides sclopetarius</name>
    <dbReference type="NCBI Taxonomy" id="280406"/>
    <lineage>
        <taxon>Eukaryota</taxon>
        <taxon>Metazoa</taxon>
        <taxon>Ecdysozoa</taxon>
        <taxon>Arthropoda</taxon>
        <taxon>Chelicerata</taxon>
        <taxon>Arachnida</taxon>
        <taxon>Araneae</taxon>
        <taxon>Araneomorphae</taxon>
        <taxon>Entelegynae</taxon>
        <taxon>Araneoidea</taxon>
        <taxon>Araneidae</taxon>
        <taxon>Larinioides</taxon>
    </lineage>
</organism>
<reference evidence="2 3" key="1">
    <citation type="submission" date="2024-04" db="EMBL/GenBank/DDBJ databases">
        <authorList>
            <person name="Rising A."/>
            <person name="Reimegard J."/>
            <person name="Sonavane S."/>
            <person name="Akerstrom W."/>
            <person name="Nylinder S."/>
            <person name="Hedman E."/>
            <person name="Kallberg Y."/>
        </authorList>
    </citation>
    <scope>NUCLEOTIDE SEQUENCE [LARGE SCALE GENOMIC DNA]</scope>
</reference>
<name>A0AAV2B645_9ARAC</name>
<sequence>MKHSKSYCLSWVVASITILFLDKSHQSSAQDGNTSKLTEYFRSVRPTTGYFYETDTVHSNGRQQNKIIIQEGITVPFCSMFGCGMGATEPPNCDTGYKWDTGFNRCRQIL</sequence>
<gene>
    <name evidence="2" type="ORF">LARSCL_LOCUS17238</name>
</gene>
<evidence type="ECO:0000313" key="2">
    <source>
        <dbReference type="EMBL" id="CAL1291703.1"/>
    </source>
</evidence>
<keyword evidence="1" id="KW-0732">Signal</keyword>
<feature type="chain" id="PRO_5043370997" evidence="1">
    <location>
        <begin position="30"/>
        <end position="110"/>
    </location>
</feature>
<feature type="signal peptide" evidence="1">
    <location>
        <begin position="1"/>
        <end position="29"/>
    </location>
</feature>
<protein>
    <submittedName>
        <fullName evidence="2">Uncharacterized protein</fullName>
    </submittedName>
</protein>
<dbReference type="AlphaFoldDB" id="A0AAV2B645"/>
<evidence type="ECO:0000313" key="3">
    <source>
        <dbReference type="Proteomes" id="UP001497382"/>
    </source>
</evidence>
<dbReference type="Proteomes" id="UP001497382">
    <property type="component" value="Unassembled WGS sequence"/>
</dbReference>
<keyword evidence="3" id="KW-1185">Reference proteome</keyword>
<dbReference type="EMBL" id="CAXIEN010000291">
    <property type="protein sequence ID" value="CAL1291703.1"/>
    <property type="molecule type" value="Genomic_DNA"/>
</dbReference>
<evidence type="ECO:0000256" key="1">
    <source>
        <dbReference type="SAM" id="SignalP"/>
    </source>
</evidence>
<comment type="caution">
    <text evidence="2">The sequence shown here is derived from an EMBL/GenBank/DDBJ whole genome shotgun (WGS) entry which is preliminary data.</text>
</comment>
<accession>A0AAV2B645</accession>
<proteinExistence type="predicted"/>